<evidence type="ECO:0000313" key="4">
    <source>
        <dbReference type="Proteomes" id="UP000071859"/>
    </source>
</evidence>
<dbReference type="InterPro" id="IPR030931">
    <property type="entry name" value="Group_II_RT_mat"/>
</dbReference>
<keyword evidence="3" id="KW-0548">Nucleotidyltransferase</keyword>
<dbReference type="EMBL" id="FCOX02000006">
    <property type="protein sequence ID" value="SAK57606.1"/>
    <property type="molecule type" value="Genomic_DNA"/>
</dbReference>
<evidence type="ECO:0000313" key="3">
    <source>
        <dbReference type="EMBL" id="SAK57606.1"/>
    </source>
</evidence>
<keyword evidence="4" id="KW-1185">Reference proteome</keyword>
<evidence type="ECO:0000259" key="2">
    <source>
        <dbReference type="PROSITE" id="PS50878"/>
    </source>
</evidence>
<comment type="caution">
    <text evidence="3">The sequence shown here is derived from an EMBL/GenBank/DDBJ whole genome shotgun (WGS) entry which is preliminary data.</text>
</comment>
<keyword evidence="3" id="KW-0808">Transferase</keyword>
<sequence length="430" mass="48836">MTANPEPESPSACDRLMEEVCERENLKQALKRVKANKGAPGVDGMTVQALPAYLREHWPSIRDTLLNGTYRPQPVRRVEIPKPDGGGVRKLGIPSALDRFVQQAVLQVLQRQWDPTFSDSSYGFRPGRSAHQAVAQAQGYIQAGHRWVVDLDLEKFFDRVSHDILMSRVAKRVGDRRVLKLVRSFLTAGVLENGLVGATDEGTPQGGPLSPLLSNLMLDDLDRELERRGLHFVRYADDCNVYVRSERAGQRVMVGLKVFLTSRLKLKVNEAKSAVARPHTRKFLGFTFSNRDSVKRRIAPKALARFRERIRELTQRTRGVSVDQMVDVLKRYLTGWRGYFSFCETPSVLHKLDEWIRRRLRCFLWKQWKRGRTRFEELVARGVNRNLAAQTAGSPHGAWRLSCSPALNQALSNRYFRSLGLPSVGPTPIN</sequence>
<keyword evidence="3" id="KW-0695">RNA-directed DNA polymerase</keyword>
<dbReference type="Pfam" id="PF00078">
    <property type="entry name" value="RVT_1"/>
    <property type="match status" value="1"/>
</dbReference>
<feature type="domain" description="Reverse transcriptase" evidence="2">
    <location>
        <begin position="61"/>
        <end position="288"/>
    </location>
</feature>
<reference evidence="3" key="1">
    <citation type="submission" date="2016-01" db="EMBL/GenBank/DDBJ databases">
        <authorList>
            <person name="Peeters C."/>
        </authorList>
    </citation>
    <scope>NUCLEOTIDE SEQUENCE</scope>
    <source>
        <strain evidence="3">LMG 29321</strain>
    </source>
</reference>
<gene>
    <name evidence="3" type="ORF">AWB78_01661</name>
</gene>
<dbReference type="PANTHER" id="PTHR34047:SF8">
    <property type="entry name" value="PROTEIN YKFC"/>
    <property type="match status" value="1"/>
</dbReference>
<dbReference type="PANTHER" id="PTHR34047">
    <property type="entry name" value="NUCLEAR INTRON MATURASE 1, MITOCHONDRIAL-RELATED"/>
    <property type="match status" value="1"/>
</dbReference>
<dbReference type="PROSITE" id="PS50878">
    <property type="entry name" value="RT_POL"/>
    <property type="match status" value="1"/>
</dbReference>
<dbReference type="NCBIfam" id="TIGR04416">
    <property type="entry name" value="group_II_RT_mat"/>
    <property type="match status" value="1"/>
</dbReference>
<evidence type="ECO:0000256" key="1">
    <source>
        <dbReference type="ARBA" id="ARBA00034120"/>
    </source>
</evidence>
<organism evidence="3 4">
    <name type="scientific">Caballeronia calidae</name>
    <dbReference type="NCBI Taxonomy" id="1777139"/>
    <lineage>
        <taxon>Bacteria</taxon>
        <taxon>Pseudomonadati</taxon>
        <taxon>Pseudomonadota</taxon>
        <taxon>Betaproteobacteria</taxon>
        <taxon>Burkholderiales</taxon>
        <taxon>Burkholderiaceae</taxon>
        <taxon>Caballeronia</taxon>
    </lineage>
</organism>
<dbReference type="Proteomes" id="UP000071859">
    <property type="component" value="Unassembled WGS sequence"/>
</dbReference>
<dbReference type="InterPro" id="IPR013597">
    <property type="entry name" value="Mat_intron_G2"/>
</dbReference>
<dbReference type="SUPFAM" id="SSF56672">
    <property type="entry name" value="DNA/RNA polymerases"/>
    <property type="match status" value="1"/>
</dbReference>
<dbReference type="AlphaFoldDB" id="A0A158AJ08"/>
<comment type="similarity">
    <text evidence="1">Belongs to the bacterial reverse transcriptase family.</text>
</comment>
<dbReference type="CDD" id="cd01651">
    <property type="entry name" value="RT_G2_intron"/>
    <property type="match status" value="1"/>
</dbReference>
<dbReference type="InterPro" id="IPR000477">
    <property type="entry name" value="RT_dom"/>
</dbReference>
<protein>
    <submittedName>
        <fullName evidence="3">RNA-directed DNA polymerase (Reverse transcriptase)</fullName>
    </submittedName>
</protein>
<dbReference type="InterPro" id="IPR051083">
    <property type="entry name" value="GrpII_Intron_Splice-Mob/Def"/>
</dbReference>
<proteinExistence type="inferred from homology"/>
<dbReference type="InterPro" id="IPR043502">
    <property type="entry name" value="DNA/RNA_pol_sf"/>
</dbReference>
<dbReference type="GO" id="GO:0003964">
    <property type="term" value="F:RNA-directed DNA polymerase activity"/>
    <property type="evidence" value="ECO:0007669"/>
    <property type="project" value="UniProtKB-KW"/>
</dbReference>
<dbReference type="Pfam" id="PF08388">
    <property type="entry name" value="GIIM"/>
    <property type="match status" value="1"/>
</dbReference>
<name>A0A158AJ08_9BURK</name>
<accession>A0A158AJ08</accession>